<feature type="signal peptide" evidence="5">
    <location>
        <begin position="1"/>
        <end position="17"/>
    </location>
</feature>
<dbReference type="GO" id="GO:0005102">
    <property type="term" value="F:signaling receptor binding"/>
    <property type="evidence" value="ECO:0007669"/>
    <property type="project" value="InterPro"/>
</dbReference>
<dbReference type="PANTHER" id="PTHR15106">
    <property type="entry name" value="RETINOIC ACID RECEPTOR RESPONDER PROTEIN 2"/>
    <property type="match status" value="1"/>
</dbReference>
<evidence type="ECO:0000256" key="5">
    <source>
        <dbReference type="SAM" id="SignalP"/>
    </source>
</evidence>
<dbReference type="STRING" id="8469.M7AQ04"/>
<dbReference type="Proteomes" id="UP000031443">
    <property type="component" value="Unassembled WGS sequence"/>
</dbReference>
<organism evidence="6 7">
    <name type="scientific">Chelonia mydas</name>
    <name type="common">Green sea-turtle</name>
    <name type="synonym">Chelonia agassizi</name>
    <dbReference type="NCBI Taxonomy" id="8469"/>
    <lineage>
        <taxon>Eukaryota</taxon>
        <taxon>Metazoa</taxon>
        <taxon>Chordata</taxon>
        <taxon>Craniata</taxon>
        <taxon>Vertebrata</taxon>
        <taxon>Euteleostomi</taxon>
        <taxon>Archelosauria</taxon>
        <taxon>Testudinata</taxon>
        <taxon>Testudines</taxon>
        <taxon>Cryptodira</taxon>
        <taxon>Durocryptodira</taxon>
        <taxon>Americhelydia</taxon>
        <taxon>Chelonioidea</taxon>
        <taxon>Cheloniidae</taxon>
        <taxon>Chelonia</taxon>
    </lineage>
</organism>
<keyword evidence="3 5" id="KW-0732">Signal</keyword>
<proteinExistence type="predicted"/>
<keyword evidence="7" id="KW-1185">Reference proteome</keyword>
<protein>
    <submittedName>
        <fullName evidence="6">Retinoic acid receptor responder protein 2</fullName>
    </submittedName>
</protein>
<reference evidence="7" key="1">
    <citation type="journal article" date="2013" name="Nat. Genet.">
        <title>The draft genomes of soft-shell turtle and green sea turtle yield insights into the development and evolution of the turtle-specific body plan.</title>
        <authorList>
            <person name="Wang Z."/>
            <person name="Pascual-Anaya J."/>
            <person name="Zadissa A."/>
            <person name="Li W."/>
            <person name="Niimura Y."/>
            <person name="Huang Z."/>
            <person name="Li C."/>
            <person name="White S."/>
            <person name="Xiong Z."/>
            <person name="Fang D."/>
            <person name="Wang B."/>
            <person name="Ming Y."/>
            <person name="Chen Y."/>
            <person name="Zheng Y."/>
            <person name="Kuraku S."/>
            <person name="Pignatelli M."/>
            <person name="Herrero J."/>
            <person name="Beal K."/>
            <person name="Nozawa M."/>
            <person name="Li Q."/>
            <person name="Wang J."/>
            <person name="Zhang H."/>
            <person name="Yu L."/>
            <person name="Shigenobu S."/>
            <person name="Wang J."/>
            <person name="Liu J."/>
            <person name="Flicek P."/>
            <person name="Searle S."/>
            <person name="Wang J."/>
            <person name="Kuratani S."/>
            <person name="Yin Y."/>
            <person name="Aken B."/>
            <person name="Zhang G."/>
            <person name="Irie N."/>
        </authorList>
    </citation>
    <scope>NUCLEOTIDE SEQUENCE [LARGE SCALE GENOMIC DNA]</scope>
</reference>
<dbReference type="GO" id="GO:0050994">
    <property type="term" value="P:regulation of lipid catabolic process"/>
    <property type="evidence" value="ECO:0007669"/>
    <property type="project" value="InterPro"/>
</dbReference>
<dbReference type="PANTHER" id="PTHR15106:SF2">
    <property type="entry name" value="RETINOIC ACID RECEPTOR RESPONDER PROTEIN 2"/>
    <property type="match status" value="1"/>
</dbReference>
<evidence type="ECO:0000256" key="3">
    <source>
        <dbReference type="ARBA" id="ARBA00022729"/>
    </source>
</evidence>
<feature type="chain" id="PRO_5004079575" evidence="5">
    <location>
        <begin position="18"/>
        <end position="125"/>
    </location>
</feature>
<gene>
    <name evidence="6" type="ORF">UY3_16242</name>
</gene>
<dbReference type="AlphaFoldDB" id="M7AQ04"/>
<sequence length="125" mass="14119">MKGLLVLGLGLVALAAASRLTLQERVVGLVLEAFHNRSVGQWMYKEQAGEKVTERRRQVCLACVKFDSRSPSKVLDSHMHCRTETQHAVKEMETKRHEEKCRTVQETGEAPYHPGRFAFSRGLPS</sequence>
<dbReference type="GO" id="GO:0006954">
    <property type="term" value="P:inflammatory response"/>
    <property type="evidence" value="ECO:0007669"/>
    <property type="project" value="InterPro"/>
</dbReference>
<comment type="subcellular location">
    <subcellularLocation>
        <location evidence="1">Secreted</location>
    </subcellularLocation>
</comment>
<keyword evidence="2" id="KW-0964">Secreted</keyword>
<dbReference type="EMBL" id="KB576555">
    <property type="protein sequence ID" value="EMP26684.1"/>
    <property type="molecule type" value="Genomic_DNA"/>
</dbReference>
<dbReference type="GO" id="GO:0005615">
    <property type="term" value="C:extracellular space"/>
    <property type="evidence" value="ECO:0007669"/>
    <property type="project" value="TreeGrafter"/>
</dbReference>
<keyword evidence="4" id="KW-1015">Disulfide bond</keyword>
<evidence type="ECO:0000313" key="7">
    <source>
        <dbReference type="Proteomes" id="UP000031443"/>
    </source>
</evidence>
<accession>M7AQ04</accession>
<evidence type="ECO:0000313" key="6">
    <source>
        <dbReference type="EMBL" id="EMP26684.1"/>
    </source>
</evidence>
<keyword evidence="6" id="KW-0675">Receptor</keyword>
<dbReference type="GO" id="GO:0050921">
    <property type="term" value="P:positive regulation of chemotaxis"/>
    <property type="evidence" value="ECO:0007669"/>
    <property type="project" value="TreeGrafter"/>
</dbReference>
<evidence type="ECO:0000256" key="1">
    <source>
        <dbReference type="ARBA" id="ARBA00004613"/>
    </source>
</evidence>
<name>M7AQ04_CHEMY</name>
<evidence type="ECO:0000256" key="2">
    <source>
        <dbReference type="ARBA" id="ARBA00022525"/>
    </source>
</evidence>
<dbReference type="GO" id="GO:0031012">
    <property type="term" value="C:extracellular matrix"/>
    <property type="evidence" value="ECO:0007669"/>
    <property type="project" value="TreeGrafter"/>
</dbReference>
<dbReference type="GO" id="GO:0045087">
    <property type="term" value="P:innate immune response"/>
    <property type="evidence" value="ECO:0007669"/>
    <property type="project" value="TreeGrafter"/>
</dbReference>
<dbReference type="InterPro" id="IPR029562">
    <property type="entry name" value="Chemerin"/>
</dbReference>
<evidence type="ECO:0000256" key="4">
    <source>
        <dbReference type="ARBA" id="ARBA00023157"/>
    </source>
</evidence>